<accession>A0A2D0N7R3</accession>
<dbReference type="SUPFAM" id="SSF53649">
    <property type="entry name" value="Alkaline phosphatase-like"/>
    <property type="match status" value="1"/>
</dbReference>
<dbReference type="Proteomes" id="UP000223913">
    <property type="component" value="Unassembled WGS sequence"/>
</dbReference>
<dbReference type="Gene3D" id="3.40.720.10">
    <property type="entry name" value="Alkaline Phosphatase, subunit A"/>
    <property type="match status" value="1"/>
</dbReference>
<protein>
    <submittedName>
        <fullName evidence="1">Nucleotide pyrophosphatase</fullName>
    </submittedName>
</protein>
<dbReference type="InterPro" id="IPR002591">
    <property type="entry name" value="Phosphodiest/P_Trfase"/>
</dbReference>
<dbReference type="OrthoDB" id="279982at2"/>
<dbReference type="PANTHER" id="PTHR10151:SF120">
    <property type="entry name" value="BIS(5'-ADENOSYL)-TRIPHOSPHATASE"/>
    <property type="match status" value="1"/>
</dbReference>
<reference evidence="1 2" key="1">
    <citation type="submission" date="2017-10" db="EMBL/GenBank/DDBJ databases">
        <title>The draft genome sequence of Lewinella nigricans NBRC 102662.</title>
        <authorList>
            <person name="Wang K."/>
        </authorList>
    </citation>
    <scope>NUCLEOTIDE SEQUENCE [LARGE SCALE GENOMIC DNA]</scope>
    <source>
        <strain evidence="1 2">NBRC 102662</strain>
    </source>
</reference>
<dbReference type="AlphaFoldDB" id="A0A2D0N7R3"/>
<name>A0A2D0N7R3_FLAN2</name>
<dbReference type="PANTHER" id="PTHR10151">
    <property type="entry name" value="ECTONUCLEOTIDE PYROPHOSPHATASE/PHOSPHODIESTERASE"/>
    <property type="match status" value="1"/>
</dbReference>
<dbReference type="Pfam" id="PF01663">
    <property type="entry name" value="Phosphodiest"/>
    <property type="match status" value="1"/>
</dbReference>
<evidence type="ECO:0000313" key="1">
    <source>
        <dbReference type="EMBL" id="PHN04436.1"/>
    </source>
</evidence>
<proteinExistence type="predicted"/>
<dbReference type="GO" id="GO:0016787">
    <property type="term" value="F:hydrolase activity"/>
    <property type="evidence" value="ECO:0007669"/>
    <property type="project" value="UniProtKB-ARBA"/>
</dbReference>
<keyword evidence="2" id="KW-1185">Reference proteome</keyword>
<dbReference type="RefSeq" id="WP_099152009.1">
    <property type="nucleotide sequence ID" value="NZ_PDUD01000025.1"/>
</dbReference>
<evidence type="ECO:0000313" key="2">
    <source>
        <dbReference type="Proteomes" id="UP000223913"/>
    </source>
</evidence>
<comment type="caution">
    <text evidence="1">The sequence shown here is derived from an EMBL/GenBank/DDBJ whole genome shotgun (WGS) entry which is preliminary data.</text>
</comment>
<organism evidence="1 2">
    <name type="scientific">Flavilitoribacter nigricans (strain ATCC 23147 / DSM 23189 / NBRC 102662 / NCIMB 1420 / SS-2)</name>
    <name type="common">Lewinella nigricans</name>
    <dbReference type="NCBI Taxonomy" id="1122177"/>
    <lineage>
        <taxon>Bacteria</taxon>
        <taxon>Pseudomonadati</taxon>
        <taxon>Bacteroidota</taxon>
        <taxon>Saprospiria</taxon>
        <taxon>Saprospirales</taxon>
        <taxon>Lewinellaceae</taxon>
        <taxon>Flavilitoribacter</taxon>
    </lineage>
</organism>
<sequence>MRNFLFFALLIFVACQNPTEPASEPDTPKAVFIILDGIPADVLEQVETPVLDEIAGENGYTRAYVGGEKGTYNETPTISAPGYMNLLTATWANKHNVWNNYKQSPNYSYWNIFRIAEQHDTSLQTAIFSTWLDNRTVLVGEGAAQAGDFTLDYAYDGFETDTVRFPHDEKRQYILDIDELVTDEAGRYIREKAPDLSWVYLEYTDDMGHAFGDSEEMYRAVRLADAQVGKVWSAIKERATMNEDWMIFITTDHGRDSISGKGHGNQSLRERTTWMVTNADDLNERFTDGEPPVIDIMPSILSHLGISAPETVRQEMDGISLVGKVSLDHLQAQLNDQTLELSWQPIQADGEAQILLAFANDFQKGQKDTFREVGKAAVADGKFEFQLSPEQMESFEQSGFLKVLVKGPHNWANYWIVNPPQQAESAAG</sequence>
<dbReference type="PROSITE" id="PS51257">
    <property type="entry name" value="PROKAR_LIPOPROTEIN"/>
    <property type="match status" value="1"/>
</dbReference>
<dbReference type="EMBL" id="PDUD01000025">
    <property type="protein sequence ID" value="PHN04436.1"/>
    <property type="molecule type" value="Genomic_DNA"/>
</dbReference>
<dbReference type="InterPro" id="IPR017850">
    <property type="entry name" value="Alkaline_phosphatase_core_sf"/>
</dbReference>
<gene>
    <name evidence="1" type="ORF">CRP01_20730</name>
</gene>